<evidence type="ECO:0000313" key="2">
    <source>
        <dbReference type="EMBL" id="KAF2022917.1"/>
    </source>
</evidence>
<reference evidence="2" key="1">
    <citation type="journal article" date="2020" name="Stud. Mycol.">
        <title>101 Dothideomycetes genomes: a test case for predicting lifestyles and emergence of pathogens.</title>
        <authorList>
            <person name="Haridas S."/>
            <person name="Albert R."/>
            <person name="Binder M."/>
            <person name="Bloem J."/>
            <person name="Labutti K."/>
            <person name="Salamov A."/>
            <person name="Andreopoulos B."/>
            <person name="Baker S."/>
            <person name="Barry K."/>
            <person name="Bills G."/>
            <person name="Bluhm B."/>
            <person name="Cannon C."/>
            <person name="Castanera R."/>
            <person name="Culley D."/>
            <person name="Daum C."/>
            <person name="Ezra D."/>
            <person name="Gonzalez J."/>
            <person name="Henrissat B."/>
            <person name="Kuo A."/>
            <person name="Liang C."/>
            <person name="Lipzen A."/>
            <person name="Lutzoni F."/>
            <person name="Magnuson J."/>
            <person name="Mondo S."/>
            <person name="Nolan M."/>
            <person name="Ohm R."/>
            <person name="Pangilinan J."/>
            <person name="Park H.-J."/>
            <person name="Ramirez L."/>
            <person name="Alfaro M."/>
            <person name="Sun H."/>
            <person name="Tritt A."/>
            <person name="Yoshinaga Y."/>
            <person name="Zwiers L.-H."/>
            <person name="Turgeon B."/>
            <person name="Goodwin S."/>
            <person name="Spatafora J."/>
            <person name="Crous P."/>
            <person name="Grigoriev I."/>
        </authorList>
    </citation>
    <scope>NUCLEOTIDE SEQUENCE</scope>
    <source>
        <strain evidence="2">CBS 110217</strain>
    </source>
</reference>
<dbReference type="Proteomes" id="UP000799777">
    <property type="component" value="Unassembled WGS sequence"/>
</dbReference>
<accession>A0A9P4GVU0</accession>
<evidence type="ECO:0000256" key="1">
    <source>
        <dbReference type="SAM" id="MobiDB-lite"/>
    </source>
</evidence>
<feature type="compositionally biased region" description="Basic and acidic residues" evidence="1">
    <location>
        <begin position="353"/>
        <end position="374"/>
    </location>
</feature>
<feature type="region of interest" description="Disordered" evidence="1">
    <location>
        <begin position="353"/>
        <end position="405"/>
    </location>
</feature>
<sequence>MDPSHTMGEVNPQATNTDLQNVHDMVTFMSEKHDHGGESAAALQAYEDSAFTRVSSNETYKDPPRAVLSDPAFDDRPPSKVIDEHGCGDRQESDDDEPLCTRIQRHPSVLSESVMSSVTGDKRGRVQAQEDDSDSEFVFSRPSKKKIANPPATKAQSSPITIAERRDSSSSETESIDWKLPTFEAQFEHGKTKNDPTVAKISIPNLVREELLLSPDHSDQETHLLLNVFLPAQQARSYPDPEPKAAVLNFHTIAVMVIEAFVQFEIGDEFGMGRGHCHDKHNQGEEEYERVRSAMEADVDEIFFALVDRWRAGIESNKQPSKLIRGVQEFCDTALDIIYYVKENGLVTEKRPAVRRDKGAKSDARKVGEGKEDAGGENGKNKGKAKSKVQEDGKIATTKGGGVKR</sequence>
<evidence type="ECO:0000313" key="3">
    <source>
        <dbReference type="Proteomes" id="UP000799777"/>
    </source>
</evidence>
<feature type="compositionally biased region" description="Basic and acidic residues" evidence="1">
    <location>
        <begin position="73"/>
        <end position="91"/>
    </location>
</feature>
<proteinExistence type="predicted"/>
<feature type="region of interest" description="Disordered" evidence="1">
    <location>
        <begin position="1"/>
        <end position="20"/>
    </location>
</feature>
<feature type="compositionally biased region" description="Polar residues" evidence="1">
    <location>
        <begin position="110"/>
        <end position="119"/>
    </location>
</feature>
<comment type="caution">
    <text evidence="2">The sequence shown here is derived from an EMBL/GenBank/DDBJ whole genome shotgun (WGS) entry which is preliminary data.</text>
</comment>
<feature type="region of interest" description="Disordered" evidence="1">
    <location>
        <begin position="53"/>
        <end position="177"/>
    </location>
</feature>
<dbReference type="OrthoDB" id="3796908at2759"/>
<gene>
    <name evidence="2" type="ORF">EK21DRAFT_119259</name>
</gene>
<name>A0A9P4GVU0_9PLEO</name>
<organism evidence="2 3">
    <name type="scientific">Setomelanomma holmii</name>
    <dbReference type="NCBI Taxonomy" id="210430"/>
    <lineage>
        <taxon>Eukaryota</taxon>
        <taxon>Fungi</taxon>
        <taxon>Dikarya</taxon>
        <taxon>Ascomycota</taxon>
        <taxon>Pezizomycotina</taxon>
        <taxon>Dothideomycetes</taxon>
        <taxon>Pleosporomycetidae</taxon>
        <taxon>Pleosporales</taxon>
        <taxon>Pleosporineae</taxon>
        <taxon>Phaeosphaeriaceae</taxon>
        <taxon>Setomelanomma</taxon>
    </lineage>
</organism>
<dbReference type="EMBL" id="ML978407">
    <property type="protein sequence ID" value="KAF2022917.1"/>
    <property type="molecule type" value="Genomic_DNA"/>
</dbReference>
<dbReference type="AlphaFoldDB" id="A0A9P4GVU0"/>
<protein>
    <submittedName>
        <fullName evidence="2">Uncharacterized protein</fullName>
    </submittedName>
</protein>
<keyword evidence="3" id="KW-1185">Reference proteome</keyword>